<evidence type="ECO:0000259" key="5">
    <source>
        <dbReference type="PROSITE" id="PS51352"/>
    </source>
</evidence>
<dbReference type="PANTHER" id="PTHR42852">
    <property type="entry name" value="THIOL:DISULFIDE INTERCHANGE PROTEIN DSBE"/>
    <property type="match status" value="1"/>
</dbReference>
<keyword evidence="3" id="KW-1015">Disulfide bond</keyword>
<dbReference type="PROSITE" id="PS51257">
    <property type="entry name" value="PROKAR_LIPOPROTEIN"/>
    <property type="match status" value="1"/>
</dbReference>
<feature type="domain" description="Thioredoxin" evidence="5">
    <location>
        <begin position="255"/>
        <end position="396"/>
    </location>
</feature>
<gene>
    <name evidence="6" type="ORF">EM932_12165</name>
</gene>
<dbReference type="GO" id="GO:0030313">
    <property type="term" value="C:cell envelope"/>
    <property type="evidence" value="ECO:0007669"/>
    <property type="project" value="UniProtKB-SubCell"/>
</dbReference>
<dbReference type="SUPFAM" id="SSF52833">
    <property type="entry name" value="Thioredoxin-like"/>
    <property type="match status" value="1"/>
</dbReference>
<dbReference type="PROSITE" id="PS51352">
    <property type="entry name" value="THIOREDOXIN_2"/>
    <property type="match status" value="1"/>
</dbReference>
<protein>
    <submittedName>
        <fullName evidence="6">AhpC/TSA family protein</fullName>
    </submittedName>
</protein>
<dbReference type="InterPro" id="IPR036249">
    <property type="entry name" value="Thioredoxin-like_sf"/>
</dbReference>
<keyword evidence="2" id="KW-0201">Cytochrome c-type biogenesis</keyword>
<organism evidence="6 7">
    <name type="scientific">Flavivirga rizhaonensis</name>
    <dbReference type="NCBI Taxonomy" id="2559571"/>
    <lineage>
        <taxon>Bacteria</taxon>
        <taxon>Pseudomonadati</taxon>
        <taxon>Bacteroidota</taxon>
        <taxon>Flavobacteriia</taxon>
        <taxon>Flavobacteriales</taxon>
        <taxon>Flavobacteriaceae</taxon>
        <taxon>Flavivirga</taxon>
    </lineage>
</organism>
<dbReference type="GO" id="GO:0016209">
    <property type="term" value="F:antioxidant activity"/>
    <property type="evidence" value="ECO:0007669"/>
    <property type="project" value="InterPro"/>
</dbReference>
<dbReference type="CDD" id="cd02966">
    <property type="entry name" value="TlpA_like_family"/>
    <property type="match status" value="1"/>
</dbReference>
<dbReference type="InterPro" id="IPR013766">
    <property type="entry name" value="Thioredoxin_domain"/>
</dbReference>
<proteinExistence type="predicted"/>
<keyword evidence="7" id="KW-1185">Reference proteome</keyword>
<dbReference type="OrthoDB" id="1069091at2"/>
<comment type="subcellular location">
    <subcellularLocation>
        <location evidence="1">Cell envelope</location>
    </subcellularLocation>
</comment>
<comment type="caution">
    <text evidence="6">The sequence shown here is derived from an EMBL/GenBank/DDBJ whole genome shotgun (WGS) entry which is preliminary data.</text>
</comment>
<name>A0A4S1DVK2_9FLAO</name>
<dbReference type="InterPro" id="IPR025380">
    <property type="entry name" value="DUF4369"/>
</dbReference>
<dbReference type="RefSeq" id="WP_135877469.1">
    <property type="nucleotide sequence ID" value="NZ_SRSO01000016.1"/>
</dbReference>
<evidence type="ECO:0000256" key="3">
    <source>
        <dbReference type="ARBA" id="ARBA00023157"/>
    </source>
</evidence>
<keyword evidence="4" id="KW-0676">Redox-active center</keyword>
<dbReference type="Proteomes" id="UP000307602">
    <property type="component" value="Unassembled WGS sequence"/>
</dbReference>
<dbReference type="Gene3D" id="3.40.30.10">
    <property type="entry name" value="Glutaredoxin"/>
    <property type="match status" value="1"/>
</dbReference>
<dbReference type="AlphaFoldDB" id="A0A4S1DVK2"/>
<dbReference type="GO" id="GO:0016491">
    <property type="term" value="F:oxidoreductase activity"/>
    <property type="evidence" value="ECO:0007669"/>
    <property type="project" value="InterPro"/>
</dbReference>
<reference evidence="6 7" key="1">
    <citation type="submission" date="2019-04" db="EMBL/GenBank/DDBJ databases">
        <authorList>
            <person name="Liu A."/>
        </authorList>
    </citation>
    <scope>NUCLEOTIDE SEQUENCE [LARGE SCALE GENOMIC DNA]</scope>
    <source>
        <strain evidence="6 7">RZ03</strain>
    </source>
</reference>
<dbReference type="InterPro" id="IPR000866">
    <property type="entry name" value="AhpC/TSA"/>
</dbReference>
<dbReference type="EMBL" id="SRSO01000016">
    <property type="protein sequence ID" value="TGV02117.1"/>
    <property type="molecule type" value="Genomic_DNA"/>
</dbReference>
<dbReference type="PANTHER" id="PTHR42852:SF6">
    <property type="entry name" value="THIOL:DISULFIDE INTERCHANGE PROTEIN DSBE"/>
    <property type="match status" value="1"/>
</dbReference>
<evidence type="ECO:0000313" key="6">
    <source>
        <dbReference type="EMBL" id="TGV02117.1"/>
    </source>
</evidence>
<dbReference type="GO" id="GO:0017004">
    <property type="term" value="P:cytochrome complex assembly"/>
    <property type="evidence" value="ECO:0007669"/>
    <property type="project" value="UniProtKB-KW"/>
</dbReference>
<sequence length="396" mass="45052">MIKQLIVISILIFTSCKQDLNSFTITGRVNGLESGTIKFGGLGEFVDGEFSITQSAIESTIKNGRFKLSGTLAVPPSSISLTINDKVFTETFLLENGNINIVIDTEKVLFENQSFKVVKTTATGSPNNKLLTAYRKKRDSIRLLPDFNPLKEVWSDHNHEYRNNGKNVIPNDIRNLAITYDTKINRLRKSFVLEHPTAVASLALMESEIDYNTLVPAPKNENDLLEMFTALDESAYKHHPYYHKIEQKVDKINRAIPGKMAPDFTLKDSKENDISLSSLQGNYVLLDFWTWWCVPCIKEFPHLKEVKERYKDKPFKILGIHSDPDIEKWQKSLLKYNPAGIQVHDPLSNRNGVRQTYNVSSFPGFFLLNPEGKIIKKGDVLRGKSLDNILKDIFKN</sequence>
<accession>A0A4S1DVK2</accession>
<dbReference type="InterPro" id="IPR050553">
    <property type="entry name" value="Thioredoxin_ResA/DsbE_sf"/>
</dbReference>
<evidence type="ECO:0000256" key="4">
    <source>
        <dbReference type="ARBA" id="ARBA00023284"/>
    </source>
</evidence>
<evidence type="ECO:0000256" key="1">
    <source>
        <dbReference type="ARBA" id="ARBA00004196"/>
    </source>
</evidence>
<evidence type="ECO:0000313" key="7">
    <source>
        <dbReference type="Proteomes" id="UP000307602"/>
    </source>
</evidence>
<evidence type="ECO:0000256" key="2">
    <source>
        <dbReference type="ARBA" id="ARBA00022748"/>
    </source>
</evidence>
<dbReference type="Pfam" id="PF00578">
    <property type="entry name" value="AhpC-TSA"/>
    <property type="match status" value="1"/>
</dbReference>
<dbReference type="Pfam" id="PF14289">
    <property type="entry name" value="DUF4369"/>
    <property type="match status" value="1"/>
</dbReference>